<evidence type="ECO:0000313" key="4">
    <source>
        <dbReference type="RefSeq" id="XP_014488257.1"/>
    </source>
</evidence>
<keyword evidence="3" id="KW-1185">Reference proteome</keyword>
<evidence type="ECO:0000259" key="2">
    <source>
        <dbReference type="PROSITE" id="PS50835"/>
    </source>
</evidence>
<name>A0A6P3YEM2_DINQU</name>
<dbReference type="GeneID" id="106751724"/>
<organism evidence="3 4">
    <name type="scientific">Dinoponera quadriceps</name>
    <name type="common">South American ant</name>
    <dbReference type="NCBI Taxonomy" id="609295"/>
    <lineage>
        <taxon>Eukaryota</taxon>
        <taxon>Metazoa</taxon>
        <taxon>Ecdysozoa</taxon>
        <taxon>Arthropoda</taxon>
        <taxon>Hexapoda</taxon>
        <taxon>Insecta</taxon>
        <taxon>Pterygota</taxon>
        <taxon>Neoptera</taxon>
        <taxon>Endopterygota</taxon>
        <taxon>Hymenoptera</taxon>
        <taxon>Apocrita</taxon>
        <taxon>Aculeata</taxon>
        <taxon>Formicoidea</taxon>
        <taxon>Formicidae</taxon>
        <taxon>Ponerinae</taxon>
        <taxon>Ponerini</taxon>
        <taxon>Dinoponera</taxon>
    </lineage>
</organism>
<gene>
    <name evidence="4" type="primary">LOC106751724</name>
</gene>
<accession>A0A6P3YEM2</accession>
<evidence type="ECO:0000256" key="1">
    <source>
        <dbReference type="SAM" id="SignalP"/>
    </source>
</evidence>
<sequence length="271" mass="30060">MKTRHLWLEAAVALLAMTGGSCLREVSLELVPDVVQRGQEVILRCHYDLENAPLYSLKWYRGRYEFYRFSPSDDPATKVFNITGIYVDIANSNKSQVTLYNVDFHLSGTFSCEVTADAPTFSTASGLKNLTVVALPDGRPVIASERERYDPGDMLRANCTLPPSRPPAYLSFTLNNMPVETVKYPMKDEEGPQLGEVSLTLQPFHYTNGQLTLRCTAHIPGIYSAVSELQLGAGVREPVPERVTSENGSGTHTTMTFVTILCLGMLHLLLR</sequence>
<dbReference type="PROSITE" id="PS50835">
    <property type="entry name" value="IG_LIKE"/>
    <property type="match status" value="1"/>
</dbReference>
<reference evidence="4" key="1">
    <citation type="submission" date="2025-08" db="UniProtKB">
        <authorList>
            <consortium name="RefSeq"/>
        </authorList>
    </citation>
    <scope>IDENTIFICATION</scope>
</reference>
<feature type="signal peptide" evidence="1">
    <location>
        <begin position="1"/>
        <end position="22"/>
    </location>
</feature>
<dbReference type="Gene3D" id="2.60.40.10">
    <property type="entry name" value="Immunoglobulins"/>
    <property type="match status" value="1"/>
</dbReference>
<dbReference type="OrthoDB" id="6333371at2759"/>
<dbReference type="Pfam" id="PF13895">
    <property type="entry name" value="Ig_2"/>
    <property type="match status" value="1"/>
</dbReference>
<proteinExistence type="predicted"/>
<evidence type="ECO:0000313" key="3">
    <source>
        <dbReference type="Proteomes" id="UP000515204"/>
    </source>
</evidence>
<dbReference type="SUPFAM" id="SSF48726">
    <property type="entry name" value="Immunoglobulin"/>
    <property type="match status" value="1"/>
</dbReference>
<dbReference type="PANTHER" id="PTHR21261">
    <property type="entry name" value="BEAT PROTEIN"/>
    <property type="match status" value="1"/>
</dbReference>
<dbReference type="AlphaFoldDB" id="A0A6P3YEM2"/>
<dbReference type="InterPro" id="IPR003599">
    <property type="entry name" value="Ig_sub"/>
</dbReference>
<dbReference type="PROSITE" id="PS51257">
    <property type="entry name" value="PROKAR_LIPOPROTEIN"/>
    <property type="match status" value="1"/>
</dbReference>
<dbReference type="KEGG" id="dqu:106751724"/>
<dbReference type="FunFam" id="2.60.40.10:FF:000437">
    <property type="entry name" value="Beat-IIIc, isoform A"/>
    <property type="match status" value="1"/>
</dbReference>
<feature type="domain" description="Ig-like" evidence="2">
    <location>
        <begin position="24"/>
        <end position="122"/>
    </location>
</feature>
<dbReference type="Proteomes" id="UP000515204">
    <property type="component" value="Unplaced"/>
</dbReference>
<keyword evidence="1" id="KW-0732">Signal</keyword>
<dbReference type="InterPro" id="IPR007110">
    <property type="entry name" value="Ig-like_dom"/>
</dbReference>
<protein>
    <submittedName>
        <fullName evidence="4">Uncharacterized protein LOC106751724</fullName>
    </submittedName>
</protein>
<feature type="chain" id="PRO_5028036018" evidence="1">
    <location>
        <begin position="23"/>
        <end position="271"/>
    </location>
</feature>
<dbReference type="InterPro" id="IPR036179">
    <property type="entry name" value="Ig-like_dom_sf"/>
</dbReference>
<dbReference type="SMART" id="SM00409">
    <property type="entry name" value="IG"/>
    <property type="match status" value="1"/>
</dbReference>
<dbReference type="InterPro" id="IPR013783">
    <property type="entry name" value="Ig-like_fold"/>
</dbReference>
<dbReference type="PANTHER" id="PTHR21261:SF6">
    <property type="entry name" value="BEATEN PATH IIA-RELATED"/>
    <property type="match status" value="1"/>
</dbReference>
<dbReference type="RefSeq" id="XP_014488257.1">
    <property type="nucleotide sequence ID" value="XM_014632771.1"/>
</dbReference>